<dbReference type="RefSeq" id="WP_048188659.1">
    <property type="nucleotide sequence ID" value="NZ_CP011097.1"/>
</dbReference>
<dbReference type="EMBL" id="CP011097">
    <property type="protein sequence ID" value="AJZ75803.1"/>
    <property type="molecule type" value="Genomic_DNA"/>
</dbReference>
<dbReference type="InterPro" id="IPR011322">
    <property type="entry name" value="N-reg_PII-like_a/b"/>
</dbReference>
<dbReference type="PANTHER" id="PTHR30115">
    <property type="entry name" value="NITROGEN REGULATORY PROTEIN P-II"/>
    <property type="match status" value="1"/>
</dbReference>
<dbReference type="GO" id="GO:0005829">
    <property type="term" value="C:cytosol"/>
    <property type="evidence" value="ECO:0007669"/>
    <property type="project" value="TreeGrafter"/>
</dbReference>
<dbReference type="PANTHER" id="PTHR30115:SF11">
    <property type="entry name" value="NITROGEN REGULATORY PROTEIN P-II HOMOLOG"/>
    <property type="match status" value="1"/>
</dbReference>
<dbReference type="GeneID" id="24875725"/>
<dbReference type="STRING" id="1603555.SU86_004845"/>
<dbReference type="GO" id="GO:0005524">
    <property type="term" value="F:ATP binding"/>
    <property type="evidence" value="ECO:0007669"/>
    <property type="project" value="TreeGrafter"/>
</dbReference>
<reference evidence="1 2" key="1">
    <citation type="journal article" date="2016" name="Sci. Rep.">
        <title>A novel ammonia-oxidizing archaeon from wastewater treatment plant: Its enrichment, physiological and genomic characteristics.</title>
        <authorList>
            <person name="Li Y."/>
            <person name="Ding K."/>
            <person name="Wen X."/>
            <person name="Zhang B."/>
            <person name="Shen B."/>
            <person name="Yang Y."/>
        </authorList>
    </citation>
    <scope>NUCLEOTIDE SEQUENCE [LARGE SCALE GENOMIC DNA]</scope>
    <source>
        <strain evidence="1 2">SAT1</strain>
    </source>
</reference>
<dbReference type="SMART" id="SM00938">
    <property type="entry name" value="P-II"/>
    <property type="match status" value="1"/>
</dbReference>
<dbReference type="GO" id="GO:0030234">
    <property type="term" value="F:enzyme regulator activity"/>
    <property type="evidence" value="ECO:0007669"/>
    <property type="project" value="InterPro"/>
</dbReference>
<dbReference type="GO" id="GO:0006808">
    <property type="term" value="P:regulation of nitrogen utilization"/>
    <property type="evidence" value="ECO:0007669"/>
    <property type="project" value="InterPro"/>
</dbReference>
<proteinExistence type="predicted"/>
<dbReference type="InterPro" id="IPR002187">
    <property type="entry name" value="N-reg_PII"/>
</dbReference>
<sequence>MIRIEVILPKNEVMAVSEGLKQINVGGLTVSKKRGRGKNPGPEIHASKGTEVFIPQFSDKYVLEIIIPENMEEKAIQIIKQNATIGKIFVHPVLRTYDIKTGAEGEKAI</sequence>
<dbReference type="AlphaFoldDB" id="A0A3G1B102"/>
<evidence type="ECO:0000313" key="2">
    <source>
        <dbReference type="Proteomes" id="UP000266745"/>
    </source>
</evidence>
<dbReference type="KEGG" id="tah:SU86_004845"/>
<name>A0A3G1B102_9ARCH</name>
<dbReference type="PROSITE" id="PS51343">
    <property type="entry name" value="PII_GLNB_DOM"/>
    <property type="match status" value="1"/>
</dbReference>
<dbReference type="Proteomes" id="UP000266745">
    <property type="component" value="Chromosome"/>
</dbReference>
<dbReference type="OrthoDB" id="10960at2157"/>
<dbReference type="Pfam" id="PF00543">
    <property type="entry name" value="P-II"/>
    <property type="match status" value="1"/>
</dbReference>
<evidence type="ECO:0000313" key="1">
    <source>
        <dbReference type="EMBL" id="AJZ75803.1"/>
    </source>
</evidence>
<gene>
    <name evidence="1" type="ORF">SU86_004845</name>
</gene>
<dbReference type="SUPFAM" id="SSF54913">
    <property type="entry name" value="GlnB-like"/>
    <property type="match status" value="1"/>
</dbReference>
<accession>A0A3G1B102</accession>
<dbReference type="InterPro" id="IPR015867">
    <property type="entry name" value="N-reg_PII/ATP_PRibTrfase_C"/>
</dbReference>
<protein>
    <submittedName>
        <fullName evidence="1">Nitrogen regulatory protein P-II</fullName>
    </submittedName>
</protein>
<keyword evidence="2" id="KW-1185">Reference proteome</keyword>
<dbReference type="Gene3D" id="3.30.70.120">
    <property type="match status" value="1"/>
</dbReference>
<organism evidence="1 2">
    <name type="scientific">Candidatus Nitrosotenuis cloacae</name>
    <dbReference type="NCBI Taxonomy" id="1603555"/>
    <lineage>
        <taxon>Archaea</taxon>
        <taxon>Nitrososphaerota</taxon>
        <taxon>Candidatus Nitrosotenuis</taxon>
    </lineage>
</organism>